<dbReference type="EMBL" id="CAJPEV010001965">
    <property type="protein sequence ID" value="CAG0895096.1"/>
    <property type="molecule type" value="Genomic_DNA"/>
</dbReference>
<keyword evidence="7" id="KW-0539">Nucleus</keyword>
<evidence type="ECO:0000313" key="11">
    <source>
        <dbReference type="EMBL" id="CAD7248720.1"/>
    </source>
</evidence>
<sequence>MHCRCKEESGLDSDHPSSVVDRRDRELAMPRDRCPHRRKHFTTDGVVPGSSGFEGQRRSKPIVGLPPVSGADLAADSLLPFPLDWSGGLACLPRSPSPDNMASPEYIDGVDIKQEIQEVEIEAIPVDVPVETVDSAIEYIDGQPIIALQDIDAVGDEVVQEEVVVGDDSDPLGYDEIPVPVEGEIEIPHPSSIFPITAPSTSVRKSASRKSTSRRSRAKVVDDDASGRKWAQKQVQIKTLEGEFSVTMWSSGAEAEADLEDGPKPVLGSEVEEVVTCIDPDPDYTEYMIGKKIPPEGIPGIDLSDPKQLAEFARIRPRRIIHDDITRSIACPHKCTFEGCGKRFSLDFNLRTHVRIHTGDRPYVCPFDGCTKKFAQSTNLKSHILTHAKAKNRTQLALHQQQQQLAIQQLEQLQGAQFVQVEMGSPDEQQFIVYTD</sequence>
<feature type="domain" description="C2H2-type" evidence="10">
    <location>
        <begin position="363"/>
        <end position="392"/>
    </location>
</feature>
<evidence type="ECO:0000313" key="12">
    <source>
        <dbReference type="Proteomes" id="UP000677054"/>
    </source>
</evidence>
<comment type="subcellular location">
    <subcellularLocation>
        <location evidence="1">Nucleus</location>
    </subcellularLocation>
</comment>
<dbReference type="GO" id="GO:0000785">
    <property type="term" value="C:chromatin"/>
    <property type="evidence" value="ECO:0007669"/>
    <property type="project" value="TreeGrafter"/>
</dbReference>
<dbReference type="GO" id="GO:0000978">
    <property type="term" value="F:RNA polymerase II cis-regulatory region sequence-specific DNA binding"/>
    <property type="evidence" value="ECO:0007669"/>
    <property type="project" value="TreeGrafter"/>
</dbReference>
<dbReference type="SMART" id="SM00355">
    <property type="entry name" value="ZnF_C2H2"/>
    <property type="match status" value="2"/>
</dbReference>
<evidence type="ECO:0000256" key="7">
    <source>
        <dbReference type="ARBA" id="ARBA00023242"/>
    </source>
</evidence>
<keyword evidence="3" id="KW-0677">Repeat</keyword>
<protein>
    <recommendedName>
        <fullName evidence="10">C2H2-type domain-containing protein</fullName>
    </recommendedName>
</protein>
<feature type="compositionally biased region" description="Basic and acidic residues" evidence="9">
    <location>
        <begin position="1"/>
        <end position="33"/>
    </location>
</feature>
<keyword evidence="4 8" id="KW-0863">Zinc-finger</keyword>
<dbReference type="GO" id="GO:0005667">
    <property type="term" value="C:transcription regulator complex"/>
    <property type="evidence" value="ECO:0007669"/>
    <property type="project" value="TreeGrafter"/>
</dbReference>
<proteinExistence type="predicted"/>
<feature type="region of interest" description="Disordered" evidence="9">
    <location>
        <begin position="1"/>
        <end position="60"/>
    </location>
</feature>
<reference evidence="11" key="1">
    <citation type="submission" date="2020-11" db="EMBL/GenBank/DDBJ databases">
        <authorList>
            <person name="Tran Van P."/>
        </authorList>
    </citation>
    <scope>NUCLEOTIDE SEQUENCE</scope>
</reference>
<dbReference type="Pfam" id="PF00096">
    <property type="entry name" value="zf-C2H2"/>
    <property type="match status" value="2"/>
</dbReference>
<dbReference type="GO" id="GO:0008270">
    <property type="term" value="F:zinc ion binding"/>
    <property type="evidence" value="ECO:0007669"/>
    <property type="project" value="UniProtKB-KW"/>
</dbReference>
<dbReference type="GO" id="GO:0000981">
    <property type="term" value="F:DNA-binding transcription factor activity, RNA polymerase II-specific"/>
    <property type="evidence" value="ECO:0007669"/>
    <property type="project" value="TreeGrafter"/>
</dbReference>
<keyword evidence="2" id="KW-0479">Metal-binding</keyword>
<feature type="domain" description="C2H2-type" evidence="10">
    <location>
        <begin position="333"/>
        <end position="362"/>
    </location>
</feature>
<dbReference type="InterPro" id="IPR013087">
    <property type="entry name" value="Znf_C2H2_type"/>
</dbReference>
<dbReference type="PANTHER" id="PTHR14003">
    <property type="entry name" value="TRANSCRIPTIONAL REPRESSOR PROTEIN YY"/>
    <property type="match status" value="1"/>
</dbReference>
<evidence type="ECO:0000256" key="5">
    <source>
        <dbReference type="ARBA" id="ARBA00022833"/>
    </source>
</evidence>
<feature type="compositionally biased region" description="Basic residues" evidence="9">
    <location>
        <begin position="206"/>
        <end position="218"/>
    </location>
</feature>
<keyword evidence="12" id="KW-1185">Reference proteome</keyword>
<dbReference type="OrthoDB" id="10264072at2759"/>
<feature type="region of interest" description="Disordered" evidence="9">
    <location>
        <begin position="190"/>
        <end position="225"/>
    </location>
</feature>
<name>A0A7R9A7U7_9CRUS</name>
<dbReference type="EMBL" id="LR901482">
    <property type="protein sequence ID" value="CAD7248720.1"/>
    <property type="molecule type" value="Genomic_DNA"/>
</dbReference>
<evidence type="ECO:0000256" key="3">
    <source>
        <dbReference type="ARBA" id="ARBA00022737"/>
    </source>
</evidence>
<evidence type="ECO:0000256" key="4">
    <source>
        <dbReference type="ARBA" id="ARBA00022771"/>
    </source>
</evidence>
<dbReference type="GO" id="GO:0031519">
    <property type="term" value="C:PcG protein complex"/>
    <property type="evidence" value="ECO:0007669"/>
    <property type="project" value="TreeGrafter"/>
</dbReference>
<evidence type="ECO:0000256" key="9">
    <source>
        <dbReference type="SAM" id="MobiDB-lite"/>
    </source>
</evidence>
<organism evidence="11">
    <name type="scientific">Darwinula stevensoni</name>
    <dbReference type="NCBI Taxonomy" id="69355"/>
    <lineage>
        <taxon>Eukaryota</taxon>
        <taxon>Metazoa</taxon>
        <taxon>Ecdysozoa</taxon>
        <taxon>Arthropoda</taxon>
        <taxon>Crustacea</taxon>
        <taxon>Oligostraca</taxon>
        <taxon>Ostracoda</taxon>
        <taxon>Podocopa</taxon>
        <taxon>Podocopida</taxon>
        <taxon>Darwinulocopina</taxon>
        <taxon>Darwinuloidea</taxon>
        <taxon>Darwinulidae</taxon>
        <taxon>Darwinula</taxon>
    </lineage>
</organism>
<dbReference type="SUPFAM" id="SSF57667">
    <property type="entry name" value="beta-beta-alpha zinc fingers"/>
    <property type="match status" value="1"/>
</dbReference>
<accession>A0A7R9A7U7</accession>
<dbReference type="FunFam" id="3.30.160.60:FF:000104">
    <property type="entry name" value="Transcriptional repressor protein YY1"/>
    <property type="match status" value="1"/>
</dbReference>
<evidence type="ECO:0000256" key="2">
    <source>
        <dbReference type="ARBA" id="ARBA00022723"/>
    </source>
</evidence>
<gene>
    <name evidence="11" type="ORF">DSTB1V02_LOCUS8529</name>
</gene>
<dbReference type="PROSITE" id="PS50157">
    <property type="entry name" value="ZINC_FINGER_C2H2_2"/>
    <property type="match status" value="2"/>
</dbReference>
<evidence type="ECO:0000259" key="10">
    <source>
        <dbReference type="PROSITE" id="PS50157"/>
    </source>
</evidence>
<dbReference type="PROSITE" id="PS00028">
    <property type="entry name" value="ZINC_FINGER_C2H2_1"/>
    <property type="match status" value="2"/>
</dbReference>
<keyword evidence="6" id="KW-0238">DNA-binding</keyword>
<dbReference type="InterPro" id="IPR036236">
    <property type="entry name" value="Znf_C2H2_sf"/>
</dbReference>
<keyword evidence="5" id="KW-0862">Zinc</keyword>
<evidence type="ECO:0000256" key="6">
    <source>
        <dbReference type="ARBA" id="ARBA00023125"/>
    </source>
</evidence>
<dbReference type="AlphaFoldDB" id="A0A7R9A7U7"/>
<dbReference type="Proteomes" id="UP000677054">
    <property type="component" value="Unassembled WGS sequence"/>
</dbReference>
<evidence type="ECO:0000256" key="1">
    <source>
        <dbReference type="ARBA" id="ARBA00004123"/>
    </source>
</evidence>
<evidence type="ECO:0000256" key="8">
    <source>
        <dbReference type="PROSITE-ProRule" id="PRU00042"/>
    </source>
</evidence>
<dbReference type="Gene3D" id="3.30.160.60">
    <property type="entry name" value="Classic Zinc Finger"/>
    <property type="match status" value="2"/>
</dbReference>
<dbReference type="FunFam" id="3.30.160.60:FF:000163">
    <property type="entry name" value="transcriptional repressor protein YY1"/>
    <property type="match status" value="1"/>
</dbReference>
<dbReference type="PANTHER" id="PTHR14003:SF19">
    <property type="entry name" value="YY2 TRANSCRIPTION FACTOR"/>
    <property type="match status" value="1"/>
</dbReference>